<keyword evidence="10" id="KW-0472">Membrane</keyword>
<protein>
    <submittedName>
        <fullName evidence="14">Uncharacterized protein</fullName>
    </submittedName>
</protein>
<dbReference type="OrthoDB" id="1394818at2759"/>
<comment type="caution">
    <text evidence="14">The sequence shown here is derived from an EMBL/GenBank/DDBJ whole genome shotgun (WGS) entry which is preliminary data.</text>
</comment>
<dbReference type="PANTHER" id="PTHR27004:SF203">
    <property type="entry name" value="LEUCINE-RICH REPEAT-CONTAINING N-TERMINAL PLANT-TYPE DOMAIN-CONTAINING PROTEIN"/>
    <property type="match status" value="1"/>
</dbReference>
<dbReference type="InterPro" id="IPR001611">
    <property type="entry name" value="Leu-rich_rpt"/>
</dbReference>
<sequence>MRGLSDNEVSDKLVILDLSHNGLSGMFPQSVSEMLGFVLLDPSYNLFVGGIPLEIIELKGLQGLFLSNNMLTGEIPLNNNNLSGAIQPEFDALDSLKVLDICNNMFSGKIPLTLAGCKSLEVVDMSFNNPSGEQIQYIDLSGNNFSGFIPQENKDFGFNYKLLSSIGIDLSENSLHGEIPDGLSRLQGLEYLNLSHNYGMGQIPKSLKSFWSLKTLDLSYNSLTGCRFSVASRVMFGGDRKMMEKVWFLVGHFG</sequence>
<keyword evidence="5" id="KW-0433">Leucine-rich repeat</keyword>
<comment type="subcellular location">
    <subcellularLocation>
        <location evidence="1">Cell membrane</location>
    </subcellularLocation>
    <subcellularLocation>
        <location evidence="13">Endomembrane system</location>
        <topology evidence="13">Single-pass membrane protein</topology>
    </subcellularLocation>
    <subcellularLocation>
        <location evidence="2">Membrane</location>
        <topology evidence="2">Single-pass type I membrane protein</topology>
    </subcellularLocation>
</comment>
<evidence type="ECO:0000256" key="9">
    <source>
        <dbReference type="ARBA" id="ARBA00022989"/>
    </source>
</evidence>
<evidence type="ECO:0000256" key="3">
    <source>
        <dbReference type="ARBA" id="ARBA00009592"/>
    </source>
</evidence>
<dbReference type="GO" id="GO:0005886">
    <property type="term" value="C:plasma membrane"/>
    <property type="evidence" value="ECO:0007669"/>
    <property type="project" value="UniProtKB-SubCell"/>
</dbReference>
<gene>
    <name evidence="14" type="ORF">GIB67_008780</name>
</gene>
<dbReference type="Gene3D" id="3.80.10.10">
    <property type="entry name" value="Ribonuclease Inhibitor"/>
    <property type="match status" value="3"/>
</dbReference>
<evidence type="ECO:0000256" key="6">
    <source>
        <dbReference type="ARBA" id="ARBA00022692"/>
    </source>
</evidence>
<reference evidence="14 15" key="1">
    <citation type="journal article" date="2020" name="IScience">
        <title>Genome Sequencing of the Endangered Kingdonia uniflora (Circaeasteraceae, Ranunculales) Reveals Potential Mechanisms of Evolutionary Specialization.</title>
        <authorList>
            <person name="Sun Y."/>
            <person name="Deng T."/>
            <person name="Zhang A."/>
            <person name="Moore M.J."/>
            <person name="Landis J.B."/>
            <person name="Lin N."/>
            <person name="Zhang H."/>
            <person name="Zhang X."/>
            <person name="Huang J."/>
            <person name="Zhang X."/>
            <person name="Sun H."/>
            <person name="Wang H."/>
        </authorList>
    </citation>
    <scope>NUCLEOTIDE SEQUENCE [LARGE SCALE GENOMIC DNA]</scope>
    <source>
        <strain evidence="14">TB1705</strain>
        <tissue evidence="14">Leaf</tissue>
    </source>
</reference>
<evidence type="ECO:0000256" key="8">
    <source>
        <dbReference type="ARBA" id="ARBA00022737"/>
    </source>
</evidence>
<comment type="similarity">
    <text evidence="3">Belongs to the RLP family.</text>
</comment>
<dbReference type="EMBL" id="JACGCM010000250">
    <property type="protein sequence ID" value="KAF6174725.1"/>
    <property type="molecule type" value="Genomic_DNA"/>
</dbReference>
<evidence type="ECO:0000313" key="14">
    <source>
        <dbReference type="EMBL" id="KAF6174725.1"/>
    </source>
</evidence>
<evidence type="ECO:0000256" key="5">
    <source>
        <dbReference type="ARBA" id="ARBA00022614"/>
    </source>
</evidence>
<dbReference type="SUPFAM" id="SSF52058">
    <property type="entry name" value="L domain-like"/>
    <property type="match status" value="1"/>
</dbReference>
<evidence type="ECO:0000256" key="11">
    <source>
        <dbReference type="ARBA" id="ARBA00023170"/>
    </source>
</evidence>
<keyword evidence="9" id="KW-1133">Transmembrane helix</keyword>
<dbReference type="PRINTS" id="PR00019">
    <property type="entry name" value="LEURICHRPT"/>
</dbReference>
<evidence type="ECO:0000256" key="2">
    <source>
        <dbReference type="ARBA" id="ARBA00004479"/>
    </source>
</evidence>
<keyword evidence="11" id="KW-0675">Receptor</keyword>
<dbReference type="PANTHER" id="PTHR27004">
    <property type="entry name" value="RECEPTOR-LIKE PROTEIN 12 ISOFORM X1"/>
    <property type="match status" value="1"/>
</dbReference>
<keyword evidence="4" id="KW-1003">Cell membrane</keyword>
<evidence type="ECO:0000256" key="10">
    <source>
        <dbReference type="ARBA" id="ARBA00023136"/>
    </source>
</evidence>
<keyword evidence="8" id="KW-0677">Repeat</keyword>
<keyword evidence="12" id="KW-0325">Glycoprotein</keyword>
<organism evidence="14 15">
    <name type="scientific">Kingdonia uniflora</name>
    <dbReference type="NCBI Taxonomy" id="39325"/>
    <lineage>
        <taxon>Eukaryota</taxon>
        <taxon>Viridiplantae</taxon>
        <taxon>Streptophyta</taxon>
        <taxon>Embryophyta</taxon>
        <taxon>Tracheophyta</taxon>
        <taxon>Spermatophyta</taxon>
        <taxon>Magnoliopsida</taxon>
        <taxon>Ranunculales</taxon>
        <taxon>Circaeasteraceae</taxon>
        <taxon>Kingdonia</taxon>
    </lineage>
</organism>
<dbReference type="InterPro" id="IPR032675">
    <property type="entry name" value="LRR_dom_sf"/>
</dbReference>
<proteinExistence type="inferred from homology"/>
<keyword evidence="15" id="KW-1185">Reference proteome</keyword>
<accession>A0A7J7P5K0</accession>
<dbReference type="FunFam" id="3.80.10.10:FF:000041">
    <property type="entry name" value="LRR receptor-like serine/threonine-protein kinase ERECTA"/>
    <property type="match status" value="1"/>
</dbReference>
<evidence type="ECO:0000256" key="4">
    <source>
        <dbReference type="ARBA" id="ARBA00022475"/>
    </source>
</evidence>
<evidence type="ECO:0000256" key="13">
    <source>
        <dbReference type="ARBA" id="ARBA00037847"/>
    </source>
</evidence>
<evidence type="ECO:0000256" key="7">
    <source>
        <dbReference type="ARBA" id="ARBA00022729"/>
    </source>
</evidence>
<name>A0A7J7P5K0_9MAGN</name>
<dbReference type="AlphaFoldDB" id="A0A7J7P5K0"/>
<dbReference type="Proteomes" id="UP000541444">
    <property type="component" value="Unassembled WGS sequence"/>
</dbReference>
<evidence type="ECO:0000256" key="12">
    <source>
        <dbReference type="ARBA" id="ARBA00023180"/>
    </source>
</evidence>
<keyword evidence="7" id="KW-0732">Signal</keyword>
<evidence type="ECO:0000313" key="15">
    <source>
        <dbReference type="Proteomes" id="UP000541444"/>
    </source>
</evidence>
<dbReference type="Pfam" id="PF00560">
    <property type="entry name" value="LRR_1"/>
    <property type="match status" value="6"/>
</dbReference>
<evidence type="ECO:0000256" key="1">
    <source>
        <dbReference type="ARBA" id="ARBA00004236"/>
    </source>
</evidence>
<keyword evidence="6" id="KW-0812">Transmembrane</keyword>